<dbReference type="AlphaFoldDB" id="A0A9E7R293"/>
<evidence type="ECO:0000313" key="3">
    <source>
        <dbReference type="Proteomes" id="UP001057580"/>
    </source>
</evidence>
<protein>
    <submittedName>
        <fullName evidence="2">Uncharacterized protein</fullName>
    </submittedName>
</protein>
<keyword evidence="1" id="KW-0812">Transmembrane</keyword>
<dbReference type="EMBL" id="CP104003">
    <property type="protein sequence ID" value="UWM53513.1"/>
    <property type="molecule type" value="Genomic_DNA"/>
</dbReference>
<proteinExistence type="predicted"/>
<sequence>MAGEEPAGTEAERITANGLDTALLSRILVTWFGLVAVGFTGALVGGNTSGPPQFVAYLVTTLLSVAVLLYNVDRLVAARTG</sequence>
<dbReference type="GeneID" id="74943829"/>
<accession>A0A9E7R293</accession>
<feature type="transmembrane region" description="Helical" evidence="1">
    <location>
        <begin position="54"/>
        <end position="72"/>
    </location>
</feature>
<feature type="transmembrane region" description="Helical" evidence="1">
    <location>
        <begin position="23"/>
        <end position="42"/>
    </location>
</feature>
<keyword evidence="1" id="KW-1133">Transmembrane helix</keyword>
<name>A0A9E7R293_9EURY</name>
<dbReference type="Proteomes" id="UP001057580">
    <property type="component" value="Chromosome"/>
</dbReference>
<dbReference type="KEGG" id="ssai:N0B31_15365"/>
<gene>
    <name evidence="2" type="ORF">N0B31_15365</name>
</gene>
<keyword evidence="1" id="KW-0472">Membrane</keyword>
<organism evidence="2 3">
    <name type="scientific">Salinirubellus salinus</name>
    <dbReference type="NCBI Taxonomy" id="1364945"/>
    <lineage>
        <taxon>Archaea</taxon>
        <taxon>Methanobacteriati</taxon>
        <taxon>Methanobacteriota</taxon>
        <taxon>Stenosarchaea group</taxon>
        <taxon>Halobacteria</taxon>
        <taxon>Halobacteriales</taxon>
        <taxon>Natronomonadaceae</taxon>
        <taxon>Salinirubellus</taxon>
    </lineage>
</organism>
<reference evidence="2" key="1">
    <citation type="submission" date="2022-09" db="EMBL/GenBank/DDBJ databases">
        <title>Diverse halophilic archaea isolated from saline environments.</title>
        <authorList>
            <person name="Cui H.-L."/>
        </authorList>
    </citation>
    <scope>NUCLEOTIDE SEQUENCE</scope>
    <source>
        <strain evidence="2">ZS-35-S2</strain>
    </source>
</reference>
<keyword evidence="3" id="KW-1185">Reference proteome</keyword>
<evidence type="ECO:0000313" key="2">
    <source>
        <dbReference type="EMBL" id="UWM53513.1"/>
    </source>
</evidence>
<dbReference type="RefSeq" id="WP_260592507.1">
    <property type="nucleotide sequence ID" value="NZ_CP104003.1"/>
</dbReference>
<evidence type="ECO:0000256" key="1">
    <source>
        <dbReference type="SAM" id="Phobius"/>
    </source>
</evidence>